<gene>
    <name evidence="1" type="ORF">Q31a_49090</name>
</gene>
<accession>A0A518GD54</accession>
<name>A0A518GD54_9BACT</name>
<proteinExistence type="predicted"/>
<dbReference type="Proteomes" id="UP000318017">
    <property type="component" value="Chromosome"/>
</dbReference>
<reference evidence="1 2" key="1">
    <citation type="submission" date="2019-02" db="EMBL/GenBank/DDBJ databases">
        <title>Deep-cultivation of Planctomycetes and their phenomic and genomic characterization uncovers novel biology.</title>
        <authorList>
            <person name="Wiegand S."/>
            <person name="Jogler M."/>
            <person name="Boedeker C."/>
            <person name="Pinto D."/>
            <person name="Vollmers J."/>
            <person name="Rivas-Marin E."/>
            <person name="Kohn T."/>
            <person name="Peeters S.H."/>
            <person name="Heuer A."/>
            <person name="Rast P."/>
            <person name="Oberbeckmann S."/>
            <person name="Bunk B."/>
            <person name="Jeske O."/>
            <person name="Meyerdierks A."/>
            <person name="Storesund J.E."/>
            <person name="Kallscheuer N."/>
            <person name="Luecker S."/>
            <person name="Lage O.M."/>
            <person name="Pohl T."/>
            <person name="Merkel B.J."/>
            <person name="Hornburger P."/>
            <person name="Mueller R.-W."/>
            <person name="Bruemmer F."/>
            <person name="Labrenz M."/>
            <person name="Spormann A.M."/>
            <person name="Op den Camp H."/>
            <person name="Overmann J."/>
            <person name="Amann R."/>
            <person name="Jetten M.S.M."/>
            <person name="Mascher T."/>
            <person name="Medema M.H."/>
            <person name="Devos D.P."/>
            <person name="Kaster A.-K."/>
            <person name="Ovreas L."/>
            <person name="Rohde M."/>
            <person name="Galperin M.Y."/>
            <person name="Jogler C."/>
        </authorList>
    </citation>
    <scope>NUCLEOTIDE SEQUENCE [LARGE SCALE GENOMIC DNA]</scope>
    <source>
        <strain evidence="1 2">Q31a</strain>
    </source>
</reference>
<protein>
    <submittedName>
        <fullName evidence="1">Uncharacterized protein</fullName>
    </submittedName>
</protein>
<dbReference type="KEGG" id="ahel:Q31a_49090"/>
<dbReference type="RefSeq" id="WP_231690890.1">
    <property type="nucleotide sequence ID" value="NZ_CP036298.1"/>
</dbReference>
<dbReference type="EMBL" id="CP036298">
    <property type="protein sequence ID" value="QDV26535.1"/>
    <property type="molecule type" value="Genomic_DNA"/>
</dbReference>
<sequence length="62" mass="6953">MPTYIRDAQQMPTIGYLDARLRPFFTATANNCGIFPKTLLSWPSGYREVPLTSQVSSARMGK</sequence>
<evidence type="ECO:0000313" key="2">
    <source>
        <dbReference type="Proteomes" id="UP000318017"/>
    </source>
</evidence>
<dbReference type="AlphaFoldDB" id="A0A518GD54"/>
<evidence type="ECO:0000313" key="1">
    <source>
        <dbReference type="EMBL" id="QDV26535.1"/>
    </source>
</evidence>
<keyword evidence="2" id="KW-1185">Reference proteome</keyword>
<organism evidence="1 2">
    <name type="scientific">Aureliella helgolandensis</name>
    <dbReference type="NCBI Taxonomy" id="2527968"/>
    <lineage>
        <taxon>Bacteria</taxon>
        <taxon>Pseudomonadati</taxon>
        <taxon>Planctomycetota</taxon>
        <taxon>Planctomycetia</taxon>
        <taxon>Pirellulales</taxon>
        <taxon>Pirellulaceae</taxon>
        <taxon>Aureliella</taxon>
    </lineage>
</organism>